<dbReference type="OrthoDB" id="9785306at2"/>
<dbReference type="RefSeq" id="WP_111147684.1">
    <property type="nucleotide sequence ID" value="NZ_QKRB01000048.1"/>
</dbReference>
<dbReference type="InterPro" id="IPR008764">
    <property type="entry name" value="Peptidase_U57"/>
</dbReference>
<keyword evidence="2" id="KW-1185">Reference proteome</keyword>
<protein>
    <submittedName>
        <fullName evidence="1">Sporulation peptidase YabG</fullName>
    </submittedName>
</protein>
<proteinExistence type="predicted"/>
<dbReference type="PIRSF" id="PIRSF011575">
    <property type="entry name" value="YabG"/>
    <property type="match status" value="1"/>
</dbReference>
<evidence type="ECO:0000313" key="1">
    <source>
        <dbReference type="EMBL" id="PZD94875.1"/>
    </source>
</evidence>
<dbReference type="EMBL" id="QKRB01000048">
    <property type="protein sequence ID" value="PZD94875.1"/>
    <property type="molecule type" value="Genomic_DNA"/>
</dbReference>
<comment type="caution">
    <text evidence="1">The sequence shown here is derived from an EMBL/GenBank/DDBJ whole genome shotgun (WGS) entry which is preliminary data.</text>
</comment>
<gene>
    <name evidence="1" type="primary">yabG</name>
    <name evidence="1" type="ORF">DNH61_15975</name>
</gene>
<name>A0A2W1LIZ2_9BACL</name>
<dbReference type="Pfam" id="PF05582">
    <property type="entry name" value="Peptidase_U57"/>
    <property type="match status" value="1"/>
</dbReference>
<evidence type="ECO:0000313" key="2">
    <source>
        <dbReference type="Proteomes" id="UP000249522"/>
    </source>
</evidence>
<organism evidence="1 2">
    <name type="scientific">Paenibacillus sambharensis</name>
    <dbReference type="NCBI Taxonomy" id="1803190"/>
    <lineage>
        <taxon>Bacteria</taxon>
        <taxon>Bacillati</taxon>
        <taxon>Bacillota</taxon>
        <taxon>Bacilli</taxon>
        <taxon>Bacillales</taxon>
        <taxon>Paenibacillaceae</taxon>
        <taxon>Paenibacillus</taxon>
    </lineage>
</organism>
<dbReference type="Proteomes" id="UP000249522">
    <property type="component" value="Unassembled WGS sequence"/>
</dbReference>
<accession>A0A2W1LIZ2</accession>
<sequence length="296" mass="32772">MKQGDYVVRRSYGGDVLFRIESFRQHSAILKGIDYRLLADAPFGDLDVVDNPEQTGASQEVKIKVNETMRRFQQQTARLEEQRSMHYGPRPGMPKGSGPYFEVPGKVLHLDGDGSYLRKSMQLYNHMRVPAQGLHAHESQMPALLQQLLPRLQPDIIVITGHDGLLKNRPEPNIQQLSSYKNSQNFVNAVQVARNYDRNRDSLIIIAGACQSHFEALLQAGANFASSPDRILIHALDPVYIAVKASQTPIRETISLNDAIYGTISGAAGVGGIETTGTYRVGMPRPKQAQAIAQGR</sequence>
<reference evidence="1 2" key="1">
    <citation type="submission" date="2018-06" db="EMBL/GenBank/DDBJ databases">
        <title>Paenibacillus imtechensis sp. nov.</title>
        <authorList>
            <person name="Pinnaka A.K."/>
            <person name="Singh H."/>
            <person name="Kaur M."/>
        </authorList>
    </citation>
    <scope>NUCLEOTIDE SEQUENCE [LARGE SCALE GENOMIC DNA]</scope>
    <source>
        <strain evidence="1 2">SMB1</strain>
    </source>
</reference>
<dbReference type="NCBIfam" id="TIGR02855">
    <property type="entry name" value="spore_yabG"/>
    <property type="match status" value="1"/>
</dbReference>
<dbReference type="AlphaFoldDB" id="A0A2W1LIZ2"/>